<accession>A0A3G1KXS5</accession>
<dbReference type="GO" id="GO:0000976">
    <property type="term" value="F:transcription cis-regulatory region binding"/>
    <property type="evidence" value="ECO:0007669"/>
    <property type="project" value="TreeGrafter"/>
</dbReference>
<dbReference type="SUPFAM" id="SSF46785">
    <property type="entry name" value="Winged helix' DNA-binding domain"/>
    <property type="match status" value="1"/>
</dbReference>
<dbReference type="GO" id="GO:0003700">
    <property type="term" value="F:DNA-binding transcription factor activity"/>
    <property type="evidence" value="ECO:0007669"/>
    <property type="project" value="InterPro"/>
</dbReference>
<sequence length="302" mass="33753">MDLHYLKLFHVLALQGSFTKAAESLHISQPALSVQIKKLEGQLGMKLFDKVGNKIALNENGKLLSGYTQQIFALVDEAEHILLNKTECIIGSVNVGGSNTPGAYILPKIIGEFKSLYPKVEVNLHIANTDETAHMVINGQVDFAVNGGNLPYNHSICIEKLMDDKAVLAASPLNRLSEKEFVKPSDFADINFVSHETNSYLHKFLENFIQEMKIPSRIAMKFGGIDAIKQAISADLGISLLPYSAVSFELKSGLIKELRIRGKSWSYPYSLIYHKNKYLSPAVKKLMEMVRTRMYDLRIPPK</sequence>
<protein>
    <recommendedName>
        <fullName evidence="5">HTH lysR-type domain-containing protein</fullName>
    </recommendedName>
</protein>
<dbReference type="PANTHER" id="PTHR30126">
    <property type="entry name" value="HTH-TYPE TRANSCRIPTIONAL REGULATOR"/>
    <property type="match status" value="1"/>
</dbReference>
<dbReference type="PRINTS" id="PR00039">
    <property type="entry name" value="HTHLYSR"/>
</dbReference>
<dbReference type="Pfam" id="PF00126">
    <property type="entry name" value="HTH_1"/>
    <property type="match status" value="1"/>
</dbReference>
<evidence type="ECO:0000259" key="5">
    <source>
        <dbReference type="PROSITE" id="PS50931"/>
    </source>
</evidence>
<dbReference type="InterPro" id="IPR036388">
    <property type="entry name" value="WH-like_DNA-bd_sf"/>
</dbReference>
<organism evidence="6 7">
    <name type="scientific">Formimonas warabiya</name>
    <dbReference type="NCBI Taxonomy" id="1761012"/>
    <lineage>
        <taxon>Bacteria</taxon>
        <taxon>Bacillati</taxon>
        <taxon>Bacillota</taxon>
        <taxon>Clostridia</taxon>
        <taxon>Eubacteriales</taxon>
        <taxon>Peptococcaceae</taxon>
        <taxon>Candidatus Formimonas</taxon>
    </lineage>
</organism>
<keyword evidence="3" id="KW-0238">DNA-binding</keyword>
<keyword evidence="2" id="KW-0805">Transcription regulation</keyword>
<evidence type="ECO:0000256" key="4">
    <source>
        <dbReference type="ARBA" id="ARBA00023163"/>
    </source>
</evidence>
<evidence type="ECO:0000256" key="2">
    <source>
        <dbReference type="ARBA" id="ARBA00023015"/>
    </source>
</evidence>
<dbReference type="PANTHER" id="PTHR30126:SF39">
    <property type="entry name" value="HTH-TYPE TRANSCRIPTIONAL REGULATOR CYSL"/>
    <property type="match status" value="1"/>
</dbReference>
<dbReference type="InterPro" id="IPR005119">
    <property type="entry name" value="LysR_subst-bd"/>
</dbReference>
<dbReference type="Pfam" id="PF03466">
    <property type="entry name" value="LysR_substrate"/>
    <property type="match status" value="1"/>
</dbReference>
<dbReference type="EMBL" id="CP017634">
    <property type="protein sequence ID" value="ATW27242.1"/>
    <property type="molecule type" value="Genomic_DNA"/>
</dbReference>
<reference evidence="6 7" key="1">
    <citation type="submission" date="2016-10" db="EMBL/GenBank/DDBJ databases">
        <title>Complete Genome Sequence of Peptococcaceae strain DCMF.</title>
        <authorList>
            <person name="Edwards R.J."/>
            <person name="Holland S.I."/>
            <person name="Deshpande N.P."/>
            <person name="Wong Y.K."/>
            <person name="Ertan H."/>
            <person name="Manefield M."/>
            <person name="Russell T.L."/>
            <person name="Lee M.J."/>
        </authorList>
    </citation>
    <scope>NUCLEOTIDE SEQUENCE [LARGE SCALE GENOMIC DNA]</scope>
    <source>
        <strain evidence="6 7">DCMF</strain>
    </source>
</reference>
<dbReference type="Gene3D" id="1.10.10.10">
    <property type="entry name" value="Winged helix-like DNA-binding domain superfamily/Winged helix DNA-binding domain"/>
    <property type="match status" value="1"/>
</dbReference>
<proteinExistence type="inferred from homology"/>
<dbReference type="KEGG" id="fwa:DCMF_23015"/>
<evidence type="ECO:0000256" key="1">
    <source>
        <dbReference type="ARBA" id="ARBA00009437"/>
    </source>
</evidence>
<keyword evidence="7" id="KW-1185">Reference proteome</keyword>
<dbReference type="AlphaFoldDB" id="A0A3G1KXS5"/>
<comment type="similarity">
    <text evidence="1">Belongs to the LysR transcriptional regulatory family.</text>
</comment>
<dbReference type="RefSeq" id="WP_214658833.1">
    <property type="nucleotide sequence ID" value="NZ_CP017634.1"/>
</dbReference>
<dbReference type="PROSITE" id="PS50931">
    <property type="entry name" value="HTH_LYSR"/>
    <property type="match status" value="1"/>
</dbReference>
<evidence type="ECO:0000256" key="3">
    <source>
        <dbReference type="ARBA" id="ARBA00023125"/>
    </source>
</evidence>
<dbReference type="SUPFAM" id="SSF53850">
    <property type="entry name" value="Periplasmic binding protein-like II"/>
    <property type="match status" value="1"/>
</dbReference>
<keyword evidence="4" id="KW-0804">Transcription</keyword>
<feature type="domain" description="HTH lysR-type" evidence="5">
    <location>
        <begin position="1"/>
        <end position="58"/>
    </location>
</feature>
<dbReference type="FunFam" id="1.10.10.10:FF:000001">
    <property type="entry name" value="LysR family transcriptional regulator"/>
    <property type="match status" value="1"/>
</dbReference>
<name>A0A3G1KXS5_FORW1</name>
<dbReference type="InterPro" id="IPR000847">
    <property type="entry name" value="LysR_HTH_N"/>
</dbReference>
<evidence type="ECO:0000313" key="6">
    <source>
        <dbReference type="EMBL" id="ATW27242.1"/>
    </source>
</evidence>
<gene>
    <name evidence="6" type="ORF">DCMF_23015</name>
</gene>
<dbReference type="InterPro" id="IPR036390">
    <property type="entry name" value="WH_DNA-bd_sf"/>
</dbReference>
<dbReference type="Gene3D" id="3.40.190.290">
    <property type="match status" value="1"/>
</dbReference>
<evidence type="ECO:0000313" key="7">
    <source>
        <dbReference type="Proteomes" id="UP000323521"/>
    </source>
</evidence>
<dbReference type="Proteomes" id="UP000323521">
    <property type="component" value="Chromosome"/>
</dbReference>